<dbReference type="GO" id="GO:0006508">
    <property type="term" value="P:proteolysis"/>
    <property type="evidence" value="ECO:0007669"/>
    <property type="project" value="UniProtKB-KW"/>
</dbReference>
<reference evidence="7 8" key="1">
    <citation type="submission" date="2019-08" db="EMBL/GenBank/DDBJ databases">
        <title>In-depth cultivation of the pig gut microbiome towards novel bacterial diversity and tailored functional studies.</title>
        <authorList>
            <person name="Wylensek D."/>
            <person name="Hitch T.C.A."/>
            <person name="Clavel T."/>
        </authorList>
    </citation>
    <scope>NUCLEOTIDE SEQUENCE [LARGE SCALE GENOMIC DNA]</scope>
    <source>
        <strain evidence="7 8">LKV-178-WT-2G</strain>
    </source>
</reference>
<dbReference type="RefSeq" id="WP_154459650.1">
    <property type="nucleotide sequence ID" value="NZ_VUMM01000004.1"/>
</dbReference>
<dbReference type="AlphaFoldDB" id="A0A7X2N2C3"/>
<keyword evidence="3" id="KW-0378">Hydrolase</keyword>
<keyword evidence="2" id="KW-0645">Protease</keyword>
<dbReference type="Gene3D" id="3.90.1720.10">
    <property type="entry name" value="endopeptidase domain like (from Nostoc punctiforme)"/>
    <property type="match status" value="1"/>
</dbReference>
<accession>A0A7X2N2C3</accession>
<comment type="similarity">
    <text evidence="1">Belongs to the peptidase C40 family.</text>
</comment>
<evidence type="ECO:0000313" key="7">
    <source>
        <dbReference type="EMBL" id="MSS01182.1"/>
    </source>
</evidence>
<dbReference type="Pfam" id="PF00877">
    <property type="entry name" value="NLPC_P60"/>
    <property type="match status" value="1"/>
</dbReference>
<dbReference type="Proteomes" id="UP000470082">
    <property type="component" value="Unassembled WGS sequence"/>
</dbReference>
<feature type="domain" description="NlpC/P60" evidence="6">
    <location>
        <begin position="210"/>
        <end position="269"/>
    </location>
</feature>
<evidence type="ECO:0000256" key="2">
    <source>
        <dbReference type="ARBA" id="ARBA00022670"/>
    </source>
</evidence>
<name>A0A7X2N2C3_9FIRM</name>
<comment type="caution">
    <text evidence="7">The sequence shown here is derived from an EMBL/GenBank/DDBJ whole genome shotgun (WGS) entry which is preliminary data.</text>
</comment>
<protein>
    <recommendedName>
        <fullName evidence="6">NlpC/P60 domain-containing protein</fullName>
    </recommendedName>
</protein>
<evidence type="ECO:0000256" key="5">
    <source>
        <dbReference type="SAM" id="SignalP"/>
    </source>
</evidence>
<dbReference type="Gene3D" id="2.60.40.10">
    <property type="entry name" value="Immunoglobulins"/>
    <property type="match status" value="1"/>
</dbReference>
<proteinExistence type="inferred from homology"/>
<keyword evidence="8" id="KW-1185">Reference proteome</keyword>
<sequence length="295" mass="32799">MNKKGLIMPIALSQFLFLFTCPIHANETAPITSKRQETMISVLKQTFNQDLSNLTYSTTKNDVHIFENDLYTIEVSEEDVNCHATIYEKSLNSHLNNLGFPSYSIETIDFNEKDFDTISPVIEVKDSFEVNVDEPVNFDEEIQLSDNCDSDLEYTIEGDIDYSKEGLYSIVISCSDQSGNETKKTVDVKVSDSNFYQKIADAALAQIGVNQDCTMLVTNALKAVGINFHGAPYEYASLGEWTDTPVPGDICIYSGHVALYVGNGQAVHGGWNGYTTILYSVSCSNPFIGYIHVNH</sequence>
<organism evidence="7 8">
    <name type="scientific">Floccifex porci</name>
    <dbReference type="NCBI Taxonomy" id="2606629"/>
    <lineage>
        <taxon>Bacteria</taxon>
        <taxon>Bacillati</taxon>
        <taxon>Bacillota</taxon>
        <taxon>Erysipelotrichia</taxon>
        <taxon>Erysipelotrichales</taxon>
        <taxon>Erysipelotrichaceae</taxon>
        <taxon>Floccifex</taxon>
    </lineage>
</organism>
<evidence type="ECO:0000259" key="6">
    <source>
        <dbReference type="Pfam" id="PF00877"/>
    </source>
</evidence>
<dbReference type="InterPro" id="IPR013783">
    <property type="entry name" value="Ig-like_fold"/>
</dbReference>
<keyword evidence="5" id="KW-0732">Signal</keyword>
<feature type="chain" id="PRO_5031282104" description="NlpC/P60 domain-containing protein" evidence="5">
    <location>
        <begin position="26"/>
        <end position="295"/>
    </location>
</feature>
<evidence type="ECO:0000313" key="8">
    <source>
        <dbReference type="Proteomes" id="UP000470082"/>
    </source>
</evidence>
<evidence type="ECO:0000256" key="1">
    <source>
        <dbReference type="ARBA" id="ARBA00007074"/>
    </source>
</evidence>
<dbReference type="InterPro" id="IPR038765">
    <property type="entry name" value="Papain-like_cys_pep_sf"/>
</dbReference>
<evidence type="ECO:0000256" key="3">
    <source>
        <dbReference type="ARBA" id="ARBA00022801"/>
    </source>
</evidence>
<dbReference type="InterPro" id="IPR000064">
    <property type="entry name" value="NLP_P60_dom"/>
</dbReference>
<feature type="signal peptide" evidence="5">
    <location>
        <begin position="1"/>
        <end position="25"/>
    </location>
</feature>
<dbReference type="GO" id="GO:0008234">
    <property type="term" value="F:cysteine-type peptidase activity"/>
    <property type="evidence" value="ECO:0007669"/>
    <property type="project" value="UniProtKB-KW"/>
</dbReference>
<dbReference type="SUPFAM" id="SSF54001">
    <property type="entry name" value="Cysteine proteinases"/>
    <property type="match status" value="1"/>
</dbReference>
<gene>
    <name evidence="7" type="ORF">FYJ50_03520</name>
</gene>
<evidence type="ECO:0000256" key="4">
    <source>
        <dbReference type="ARBA" id="ARBA00022807"/>
    </source>
</evidence>
<dbReference type="EMBL" id="VUMM01000004">
    <property type="protein sequence ID" value="MSS01182.1"/>
    <property type="molecule type" value="Genomic_DNA"/>
</dbReference>
<keyword evidence="4" id="KW-0788">Thiol protease</keyword>